<proteinExistence type="predicted"/>
<dbReference type="EMBL" id="JACEOL010000030">
    <property type="protein sequence ID" value="MBA4602415.1"/>
    <property type="molecule type" value="Genomic_DNA"/>
</dbReference>
<dbReference type="InterPro" id="IPR050301">
    <property type="entry name" value="NTE"/>
</dbReference>
<dbReference type="GO" id="GO:0016042">
    <property type="term" value="P:lipid catabolic process"/>
    <property type="evidence" value="ECO:0007669"/>
    <property type="project" value="UniProtKB-UniRule"/>
</dbReference>
<keyword evidence="1 4" id="KW-0378">Hydrolase</keyword>
<dbReference type="CDD" id="cd07205">
    <property type="entry name" value="Pat_PNPLA6_PNPLA7_NTE1_like"/>
    <property type="match status" value="1"/>
</dbReference>
<dbReference type="Gene3D" id="3.40.1090.10">
    <property type="entry name" value="Cytosolic phospholipase A2 catalytic domain"/>
    <property type="match status" value="1"/>
</dbReference>
<dbReference type="Proteomes" id="UP000538292">
    <property type="component" value="Unassembled WGS sequence"/>
</dbReference>
<dbReference type="AlphaFoldDB" id="A0A7W1XSK5"/>
<dbReference type="PROSITE" id="PS51635">
    <property type="entry name" value="PNPLA"/>
    <property type="match status" value="1"/>
</dbReference>
<name>A0A7W1XSK5_9BACL</name>
<feature type="short sequence motif" description="GXSXG" evidence="4">
    <location>
        <begin position="39"/>
        <end position="43"/>
    </location>
</feature>
<feature type="active site" description="Nucleophile" evidence="4">
    <location>
        <position position="41"/>
    </location>
</feature>
<dbReference type="Pfam" id="PF01734">
    <property type="entry name" value="Patatin"/>
    <property type="match status" value="1"/>
</dbReference>
<evidence type="ECO:0000256" key="4">
    <source>
        <dbReference type="PROSITE-ProRule" id="PRU01161"/>
    </source>
</evidence>
<keyword evidence="3 4" id="KW-0443">Lipid metabolism</keyword>
<evidence type="ECO:0000256" key="2">
    <source>
        <dbReference type="ARBA" id="ARBA00022963"/>
    </source>
</evidence>
<feature type="domain" description="PNPLA" evidence="5">
    <location>
        <begin position="8"/>
        <end position="166"/>
    </location>
</feature>
<evidence type="ECO:0000256" key="1">
    <source>
        <dbReference type="ARBA" id="ARBA00022801"/>
    </source>
</evidence>
<dbReference type="RefSeq" id="WP_181739916.1">
    <property type="nucleotide sequence ID" value="NZ_JACEOL010000030.1"/>
</dbReference>
<feature type="active site" description="Proton acceptor" evidence="4">
    <location>
        <position position="153"/>
    </location>
</feature>
<gene>
    <name evidence="6" type="ORF">H2C83_08820</name>
</gene>
<evidence type="ECO:0000256" key="3">
    <source>
        <dbReference type="ARBA" id="ARBA00023098"/>
    </source>
</evidence>
<reference evidence="6 7" key="1">
    <citation type="submission" date="2020-07" db="EMBL/GenBank/DDBJ databases">
        <title>Thermoactinomyces phylogeny.</title>
        <authorList>
            <person name="Dunlap C."/>
        </authorList>
    </citation>
    <scope>NUCLEOTIDE SEQUENCE [LARGE SCALE GENOMIC DNA]</scope>
    <source>
        <strain evidence="6 7">AMNI-1</strain>
    </source>
</reference>
<keyword evidence="2 4" id="KW-0442">Lipid degradation</keyword>
<dbReference type="GO" id="GO:0016787">
    <property type="term" value="F:hydrolase activity"/>
    <property type="evidence" value="ECO:0007669"/>
    <property type="project" value="UniProtKB-UniRule"/>
</dbReference>
<feature type="short sequence motif" description="DGA/G" evidence="4">
    <location>
        <begin position="153"/>
        <end position="155"/>
    </location>
</feature>
<dbReference type="InterPro" id="IPR002641">
    <property type="entry name" value="PNPLA_dom"/>
</dbReference>
<dbReference type="PANTHER" id="PTHR14226">
    <property type="entry name" value="NEUROPATHY TARGET ESTERASE/SWISS CHEESE D.MELANOGASTER"/>
    <property type="match status" value="1"/>
</dbReference>
<sequence>MGKPRIGLALSSGGARGFAHLGVLKVFKEEGIPVDCIAGSSMGSIIAVLYANDLDLEMCEQVACSLKRKHWLDFTVPKKGFVVGKKVEELIRLFAHNKNLEELNIPTAIVATDLVKGEPVVFTEGPAEQAVRASISIPGIFEPVEMGDKVLVDGGVIDRLPVSTVRKLGADLVIGVDVIPRNPMSKIENIFDVITQTLTIMEKEITSQILTMADFLIHPDVGDIQVSSFSRAEECIRRGEEEARAHMGKLKELIQNWQGENSSNGVYSDE</sequence>
<dbReference type="SUPFAM" id="SSF52151">
    <property type="entry name" value="FabD/lysophospholipase-like"/>
    <property type="match status" value="1"/>
</dbReference>
<evidence type="ECO:0000259" key="5">
    <source>
        <dbReference type="PROSITE" id="PS51635"/>
    </source>
</evidence>
<accession>A0A7W1XSK5</accession>
<evidence type="ECO:0000313" key="6">
    <source>
        <dbReference type="EMBL" id="MBA4602415.1"/>
    </source>
</evidence>
<dbReference type="PANTHER" id="PTHR14226:SF76">
    <property type="entry name" value="NTE FAMILY PROTEIN RSSA"/>
    <property type="match status" value="1"/>
</dbReference>
<protein>
    <submittedName>
        <fullName evidence="6">Patatin-like phospholipase family protein</fullName>
    </submittedName>
</protein>
<dbReference type="InterPro" id="IPR016035">
    <property type="entry name" value="Acyl_Trfase/lysoPLipase"/>
</dbReference>
<evidence type="ECO:0000313" key="7">
    <source>
        <dbReference type="Proteomes" id="UP000538292"/>
    </source>
</evidence>
<organism evidence="6 7">
    <name type="scientific">Thermoactinomyces mirandus</name>
    <dbReference type="NCBI Taxonomy" id="2756294"/>
    <lineage>
        <taxon>Bacteria</taxon>
        <taxon>Bacillati</taxon>
        <taxon>Bacillota</taxon>
        <taxon>Bacilli</taxon>
        <taxon>Bacillales</taxon>
        <taxon>Thermoactinomycetaceae</taxon>
        <taxon>Thermoactinomyces</taxon>
    </lineage>
</organism>
<comment type="caution">
    <text evidence="6">The sequence shown here is derived from an EMBL/GenBank/DDBJ whole genome shotgun (WGS) entry which is preliminary data.</text>
</comment>
<comment type="caution">
    <text evidence="4">Lacks conserved residue(s) required for the propagation of feature annotation.</text>
</comment>
<keyword evidence="7" id="KW-1185">Reference proteome</keyword>